<dbReference type="RefSeq" id="WP_072835321.1">
    <property type="nucleotide sequence ID" value="NZ_FQUU01000008.1"/>
</dbReference>
<dbReference type="PANTHER" id="PTHR12110:SF41">
    <property type="entry name" value="INOSOSE DEHYDRATASE"/>
    <property type="match status" value="1"/>
</dbReference>
<dbReference type="InterPro" id="IPR036237">
    <property type="entry name" value="Xyl_isomerase-like_sf"/>
</dbReference>
<dbReference type="Pfam" id="PF01261">
    <property type="entry name" value="AP_endonuc_2"/>
    <property type="match status" value="1"/>
</dbReference>
<dbReference type="InterPro" id="IPR050312">
    <property type="entry name" value="IolE/XylAMocC-like"/>
</dbReference>
<dbReference type="GO" id="GO:0016853">
    <property type="term" value="F:isomerase activity"/>
    <property type="evidence" value="ECO:0007669"/>
    <property type="project" value="UniProtKB-KW"/>
</dbReference>
<dbReference type="OrthoDB" id="9798407at2"/>
<dbReference type="EMBL" id="FQUU01000008">
    <property type="protein sequence ID" value="SHF25236.1"/>
    <property type="molecule type" value="Genomic_DNA"/>
</dbReference>
<evidence type="ECO:0000259" key="1">
    <source>
        <dbReference type="Pfam" id="PF01261"/>
    </source>
</evidence>
<keyword evidence="2" id="KW-0413">Isomerase</keyword>
<dbReference type="AlphaFoldDB" id="A0A1M5A5H2"/>
<dbReference type="SUPFAM" id="SSF51658">
    <property type="entry name" value="Xylose isomerase-like"/>
    <property type="match status" value="1"/>
</dbReference>
<organism evidence="2 3">
    <name type="scientific">Flavisolibacter ginsengisoli DSM 18119</name>
    <dbReference type="NCBI Taxonomy" id="1121884"/>
    <lineage>
        <taxon>Bacteria</taxon>
        <taxon>Pseudomonadati</taxon>
        <taxon>Bacteroidota</taxon>
        <taxon>Chitinophagia</taxon>
        <taxon>Chitinophagales</taxon>
        <taxon>Chitinophagaceae</taxon>
        <taxon>Flavisolibacter</taxon>
    </lineage>
</organism>
<reference evidence="2 3" key="1">
    <citation type="submission" date="2016-11" db="EMBL/GenBank/DDBJ databases">
        <authorList>
            <person name="Jaros S."/>
            <person name="Januszkiewicz K."/>
            <person name="Wedrychowicz H."/>
        </authorList>
    </citation>
    <scope>NUCLEOTIDE SEQUENCE [LARGE SCALE GENOMIC DNA]</scope>
    <source>
        <strain evidence="2 3">DSM 18119</strain>
    </source>
</reference>
<feature type="domain" description="Xylose isomerase-like TIM barrel" evidence="1">
    <location>
        <begin position="63"/>
        <end position="288"/>
    </location>
</feature>
<accession>A0A1M5A5H2</accession>
<sequence length="291" mass="33038">MPYQRREFLKSATLIGSGIVLGSYSGLLGCKSANSSKTISENFGLQLYTLRDVLPSDPKGILTKVASYGYKQIESYEGDKGMFWGMSNTEFKRLMDDLGMKIISSHCDINKNFDRKAAEAAAIGMKYLICPYLGPQKSIDDFKRAAENFNQKGEVCKKNGLRFAYHNHDYGFIPQEGQLPQDVLMQHTNKDLVDFEMDIYWVVTAGQDPITWFNKYPGRFKLSHIKDREKNASAKDASVILGQGEIDFHKILKEGQKKGLDYFIVEQERYEGTTPLEAAKADAQYLKEFRL</sequence>
<gene>
    <name evidence="2" type="ORF">SAMN02745131_02133</name>
</gene>
<evidence type="ECO:0000313" key="3">
    <source>
        <dbReference type="Proteomes" id="UP000184048"/>
    </source>
</evidence>
<keyword evidence="3" id="KW-1185">Reference proteome</keyword>
<dbReference type="PANTHER" id="PTHR12110">
    <property type="entry name" value="HYDROXYPYRUVATE ISOMERASE"/>
    <property type="match status" value="1"/>
</dbReference>
<dbReference type="Gene3D" id="3.20.20.150">
    <property type="entry name" value="Divalent-metal-dependent TIM barrel enzymes"/>
    <property type="match status" value="1"/>
</dbReference>
<name>A0A1M5A5H2_9BACT</name>
<evidence type="ECO:0000313" key="2">
    <source>
        <dbReference type="EMBL" id="SHF25236.1"/>
    </source>
</evidence>
<dbReference type="PROSITE" id="PS51257">
    <property type="entry name" value="PROKAR_LIPOPROTEIN"/>
    <property type="match status" value="1"/>
</dbReference>
<dbReference type="STRING" id="1121884.SAMN02745131_02133"/>
<dbReference type="InterPro" id="IPR013022">
    <property type="entry name" value="Xyl_isomerase-like_TIM-brl"/>
</dbReference>
<protein>
    <submittedName>
        <fullName evidence="2">Sugar phosphate isomerase/epimerase</fullName>
    </submittedName>
</protein>
<proteinExistence type="predicted"/>
<dbReference type="Proteomes" id="UP000184048">
    <property type="component" value="Unassembled WGS sequence"/>
</dbReference>